<proteinExistence type="predicted"/>
<organism evidence="1 2">
    <name type="scientific">Heterorhabditis bacteriophora</name>
    <name type="common">Entomopathogenic nematode worm</name>
    <dbReference type="NCBI Taxonomy" id="37862"/>
    <lineage>
        <taxon>Eukaryota</taxon>
        <taxon>Metazoa</taxon>
        <taxon>Ecdysozoa</taxon>
        <taxon>Nematoda</taxon>
        <taxon>Chromadorea</taxon>
        <taxon>Rhabditida</taxon>
        <taxon>Rhabditina</taxon>
        <taxon>Rhabditomorpha</taxon>
        <taxon>Strongyloidea</taxon>
        <taxon>Heterorhabditidae</taxon>
        <taxon>Heterorhabditis</taxon>
    </lineage>
</organism>
<dbReference type="WBParaSite" id="Hba_12176">
    <property type="protein sequence ID" value="Hba_12176"/>
    <property type="gene ID" value="Hba_12176"/>
</dbReference>
<sequence length="201" mass="22893">MRFTPWDPRNKSINSLLFPWELLSIKTRTGAMHNRRCTRTLIDGNSLNQLIELERHGAEDSFVLGQVLSTLNQELSSSTFLVHINARLAMVVETPVIRTENFRYFPAKGKQPKKLLKMESTLDVTSRLLEESPQRKISNLSAGSSEHFMSRKRSIRERMREVEAKRSIIAKKPSPPSIFEAAAIIGKFSGQRIDLLSDLIT</sequence>
<protein>
    <submittedName>
        <fullName evidence="2">IMS_C domain-containing protein</fullName>
    </submittedName>
</protein>
<accession>A0A1I7X429</accession>
<evidence type="ECO:0000313" key="1">
    <source>
        <dbReference type="Proteomes" id="UP000095283"/>
    </source>
</evidence>
<reference evidence="2" key="1">
    <citation type="submission" date="2016-11" db="UniProtKB">
        <authorList>
            <consortium name="WormBaseParasite"/>
        </authorList>
    </citation>
    <scope>IDENTIFICATION</scope>
</reference>
<evidence type="ECO:0000313" key="2">
    <source>
        <dbReference type="WBParaSite" id="Hba_12176"/>
    </source>
</evidence>
<dbReference type="Proteomes" id="UP000095283">
    <property type="component" value="Unplaced"/>
</dbReference>
<name>A0A1I7X429_HETBA</name>
<dbReference type="AlphaFoldDB" id="A0A1I7X429"/>
<keyword evidence="1" id="KW-1185">Reference proteome</keyword>